<reference evidence="8 9" key="1">
    <citation type="submission" date="2025-04" db="UniProtKB">
        <authorList>
            <consortium name="RefSeq"/>
        </authorList>
    </citation>
    <scope>IDENTIFICATION</scope>
</reference>
<dbReference type="InterPro" id="IPR038441">
    <property type="entry name" value="THAP_Znf_sf"/>
</dbReference>
<evidence type="ECO:0000256" key="4">
    <source>
        <dbReference type="ARBA" id="ARBA00023125"/>
    </source>
</evidence>
<keyword evidence="3" id="KW-0862">Zinc</keyword>
<name>A0A6P3XC32_DINQU</name>
<protein>
    <submittedName>
        <fullName evidence="8 9">THAP domain-containing protein 4-like</fullName>
    </submittedName>
</protein>
<dbReference type="GeneID" id="106745108"/>
<dbReference type="InterPro" id="IPR052224">
    <property type="entry name" value="THAP_domain_protein"/>
</dbReference>
<evidence type="ECO:0000313" key="11">
    <source>
        <dbReference type="RefSeq" id="XP_014475879.1"/>
    </source>
</evidence>
<dbReference type="Pfam" id="PF05485">
    <property type="entry name" value="THAP"/>
    <property type="match status" value="1"/>
</dbReference>
<dbReference type="SMART" id="SM00692">
    <property type="entry name" value="DM3"/>
    <property type="match status" value="1"/>
</dbReference>
<dbReference type="OrthoDB" id="7698091at2759"/>
<accession>A0A6P3XC32</accession>
<dbReference type="Gene3D" id="6.20.210.20">
    <property type="entry name" value="THAP domain"/>
    <property type="match status" value="1"/>
</dbReference>
<dbReference type="GO" id="GO:0003677">
    <property type="term" value="F:DNA binding"/>
    <property type="evidence" value="ECO:0007669"/>
    <property type="project" value="UniProtKB-UniRule"/>
</dbReference>
<evidence type="ECO:0000313" key="9">
    <source>
        <dbReference type="RefSeq" id="XP_014475877.1"/>
    </source>
</evidence>
<organism evidence="7 8">
    <name type="scientific">Dinoponera quadriceps</name>
    <name type="common">South American ant</name>
    <dbReference type="NCBI Taxonomy" id="609295"/>
    <lineage>
        <taxon>Eukaryota</taxon>
        <taxon>Metazoa</taxon>
        <taxon>Ecdysozoa</taxon>
        <taxon>Arthropoda</taxon>
        <taxon>Hexapoda</taxon>
        <taxon>Insecta</taxon>
        <taxon>Pterygota</taxon>
        <taxon>Neoptera</taxon>
        <taxon>Endopterygota</taxon>
        <taxon>Hymenoptera</taxon>
        <taxon>Apocrita</taxon>
        <taxon>Aculeata</taxon>
        <taxon>Formicoidea</taxon>
        <taxon>Formicidae</taxon>
        <taxon>Ponerinae</taxon>
        <taxon>Ponerini</taxon>
        <taxon>Dinoponera</taxon>
    </lineage>
</organism>
<dbReference type="InterPro" id="IPR006612">
    <property type="entry name" value="THAP_Znf"/>
</dbReference>
<evidence type="ECO:0000256" key="1">
    <source>
        <dbReference type="ARBA" id="ARBA00022723"/>
    </source>
</evidence>
<evidence type="ECO:0000313" key="8">
    <source>
        <dbReference type="RefSeq" id="XP_014475875.1"/>
    </source>
</evidence>
<gene>
    <name evidence="8 9 10 11" type="primary">LOC106745108</name>
</gene>
<dbReference type="KEGG" id="dqu:106745108"/>
<evidence type="ECO:0000256" key="2">
    <source>
        <dbReference type="ARBA" id="ARBA00022771"/>
    </source>
</evidence>
<sequence length="180" mass="20867">MPGCVAAWCTNSSSKGFKMCNFPRNKERREAWVKNMNRQDWSPTPHSALCEAHFASDMWEKVRIDGKKKLKACAVPTIFVTNCVYMFLKEKERDTPMRRKNILDSVSILRKKSRYSTKKGAELQKVCDRQLHRKQVTNNEETNNNNEFRNVYENNIMQLEELGNISKDLNDLSGSINNGT</sequence>
<evidence type="ECO:0000256" key="5">
    <source>
        <dbReference type="PROSITE-ProRule" id="PRU00309"/>
    </source>
</evidence>
<dbReference type="GO" id="GO:0008270">
    <property type="term" value="F:zinc ion binding"/>
    <property type="evidence" value="ECO:0007669"/>
    <property type="project" value="UniProtKB-KW"/>
</dbReference>
<keyword evidence="7" id="KW-1185">Reference proteome</keyword>
<dbReference type="RefSeq" id="XP_014475875.1">
    <property type="nucleotide sequence ID" value="XM_014620389.1"/>
</dbReference>
<dbReference type="SMART" id="SM00980">
    <property type="entry name" value="THAP"/>
    <property type="match status" value="1"/>
</dbReference>
<proteinExistence type="predicted"/>
<dbReference type="PANTHER" id="PTHR46927">
    <property type="entry name" value="AGAP005574-PA"/>
    <property type="match status" value="1"/>
</dbReference>
<feature type="domain" description="THAP-type" evidence="6">
    <location>
        <begin position="1"/>
        <end position="79"/>
    </location>
</feature>
<dbReference type="PROSITE" id="PS50950">
    <property type="entry name" value="ZF_THAP"/>
    <property type="match status" value="1"/>
</dbReference>
<dbReference type="AlphaFoldDB" id="A0A6P3XC32"/>
<keyword evidence="1" id="KW-0479">Metal-binding</keyword>
<dbReference type="RefSeq" id="XP_014475877.1">
    <property type="nucleotide sequence ID" value="XM_014620391.1"/>
</dbReference>
<dbReference type="SUPFAM" id="SSF57716">
    <property type="entry name" value="Glucocorticoid receptor-like (DNA-binding domain)"/>
    <property type="match status" value="1"/>
</dbReference>
<evidence type="ECO:0000259" key="6">
    <source>
        <dbReference type="PROSITE" id="PS50950"/>
    </source>
</evidence>
<evidence type="ECO:0000256" key="3">
    <source>
        <dbReference type="ARBA" id="ARBA00022833"/>
    </source>
</evidence>
<dbReference type="RefSeq" id="XP_014475879.1">
    <property type="nucleotide sequence ID" value="XM_014620393.1"/>
</dbReference>
<dbReference type="Proteomes" id="UP000515204">
    <property type="component" value="Unplaced"/>
</dbReference>
<keyword evidence="2 5" id="KW-0863">Zinc-finger</keyword>
<evidence type="ECO:0000313" key="10">
    <source>
        <dbReference type="RefSeq" id="XP_014475878.1"/>
    </source>
</evidence>
<dbReference type="RefSeq" id="XP_014475878.1">
    <property type="nucleotide sequence ID" value="XM_014620392.1"/>
</dbReference>
<keyword evidence="4 5" id="KW-0238">DNA-binding</keyword>
<evidence type="ECO:0000313" key="7">
    <source>
        <dbReference type="Proteomes" id="UP000515204"/>
    </source>
</evidence>
<dbReference type="PANTHER" id="PTHR46927:SF3">
    <property type="entry name" value="THAP-TYPE DOMAIN-CONTAINING PROTEIN"/>
    <property type="match status" value="1"/>
</dbReference>